<dbReference type="InterPro" id="IPR036942">
    <property type="entry name" value="Beta-barrel_TonB_sf"/>
</dbReference>
<keyword evidence="3 8" id="KW-1134">Transmembrane beta strand</keyword>
<feature type="domain" description="TonB-dependent receptor plug" evidence="10">
    <location>
        <begin position="119"/>
        <end position="241"/>
    </location>
</feature>
<evidence type="ECO:0000256" key="3">
    <source>
        <dbReference type="ARBA" id="ARBA00022452"/>
    </source>
</evidence>
<dbReference type="InterPro" id="IPR008969">
    <property type="entry name" value="CarboxyPept-like_regulatory"/>
</dbReference>
<dbReference type="PANTHER" id="PTHR30069:SF29">
    <property type="entry name" value="HEMOGLOBIN AND HEMOGLOBIN-HAPTOGLOBIN-BINDING PROTEIN 1-RELATED"/>
    <property type="match status" value="1"/>
</dbReference>
<evidence type="ECO:0000256" key="1">
    <source>
        <dbReference type="ARBA" id="ARBA00004571"/>
    </source>
</evidence>
<keyword evidence="6 8" id="KW-0472">Membrane</keyword>
<dbReference type="InterPro" id="IPR023996">
    <property type="entry name" value="TonB-dep_OMP_SusC/RagA"/>
</dbReference>
<sequence length="1023" mass="110999">MFNKASVLVLFTLLLSAPSVWAQDKTITGTVTSAVDGLPLPGVNVVLKGTSNGTSTDFDGNYTINQIPENGVLVFSTLGYTTKEVPVGANTTIDTALEESTEQLSEVVVTALGINKERKKLGYAVTEVDSDDFNKAREVNVANSLSGRVAGLVVKGTSSGPGGTAKVTLRGLPSISGTGSPLYVIDGIPMDNTQRGGAGEYGGGDNGDGIGNLNPDDIEKMTVLKGQSASALYGARASNGVILITTKKGKKGDDWALNYTLNMMMENPVDLTDFQKVYGQGTGGAKPTTAANARTTARFAWGGRLDGSNVIGYDGNQYTYAPTNNNYLSFYRTGTNITNSVSVSKGTENGSFRLSMSNLTSESIVPSSDIKRNTITLNADQNITDKLNISAMVNYIDQRSDNIPFLSDGPKNPNNFLFLAPNVNHNIYAPGYDTVTGNEIVFSDDAYVTNPYFIINQGVNDLTRKRTISVLSTKYSFTPEIYAMVRLGNDVSNDKFFSVDPTGLAYTNEMAGNLNAKGQSERSELNIDGIFGATVKLSEDFELDALAGANLRKNKFELVSVGGTEFVLPYLYSPTNVKNFSRDYQYNEREVHSAYYSLGMGYKDFLTLTTTGRYDVYSTLSAPQQSDNSLFSPSVTGAFIFSELLNSETLSFGKLRASYAVTSGEPSEPYQNQFYYTSGNSYAGVPTGSSPLQLPNANLKPFTTSEMEFGLELNFFSNRLTFDIAYFDKKTHDEILQTNLSITSGFNKGWVATGSTQNKGLEVLVTGMPVRNENFTWQTSVNLTSVKNKVLQTDNDNNPITLGQNRATLGNAVTAYVVGKSGPQIMAYDYAYDANGNIEVDGAGLPVRGELTTWGSVLPNLYGGWNNEFRYKNFNLSFLIDYNFGNKVLSATEYYSQFRGLNKSTLAGRENGITTNGITASAESYYQALVQNVTKTSVVDGDFIKLRQLSIGYTFPEKAFEKMPVLKGVNISLVARNLFFLMRKADNIDPESNFGSTISYTGIEGTSLPSTRSIGMNINFKLN</sequence>
<dbReference type="AlphaFoldDB" id="A0A1K1LNJ2"/>
<dbReference type="NCBIfam" id="TIGR04057">
    <property type="entry name" value="SusC_RagA_signa"/>
    <property type="match status" value="1"/>
</dbReference>
<dbReference type="GO" id="GO:0044718">
    <property type="term" value="P:siderophore transmembrane transport"/>
    <property type="evidence" value="ECO:0007669"/>
    <property type="project" value="TreeGrafter"/>
</dbReference>
<dbReference type="NCBIfam" id="TIGR04056">
    <property type="entry name" value="OMP_RagA_SusC"/>
    <property type="match status" value="1"/>
</dbReference>
<dbReference type="InterPro" id="IPR039426">
    <property type="entry name" value="TonB-dep_rcpt-like"/>
</dbReference>
<dbReference type="InterPro" id="IPR023997">
    <property type="entry name" value="TonB-dep_OMP_SusC/RagA_CS"/>
</dbReference>
<dbReference type="InterPro" id="IPR012910">
    <property type="entry name" value="Plug_dom"/>
</dbReference>
<gene>
    <name evidence="11" type="ORF">SAMN02927921_00119</name>
</gene>
<dbReference type="Gene3D" id="2.60.40.1120">
    <property type="entry name" value="Carboxypeptidase-like, regulatory domain"/>
    <property type="match status" value="1"/>
</dbReference>
<dbReference type="Pfam" id="PF13715">
    <property type="entry name" value="CarbopepD_reg_2"/>
    <property type="match status" value="1"/>
</dbReference>
<dbReference type="PROSITE" id="PS52016">
    <property type="entry name" value="TONB_DEPENDENT_REC_3"/>
    <property type="match status" value="1"/>
</dbReference>
<comment type="similarity">
    <text evidence="8">Belongs to the TonB-dependent receptor family.</text>
</comment>
<evidence type="ECO:0000256" key="4">
    <source>
        <dbReference type="ARBA" id="ARBA00022692"/>
    </source>
</evidence>
<evidence type="ECO:0000259" key="10">
    <source>
        <dbReference type="Pfam" id="PF07715"/>
    </source>
</evidence>
<dbReference type="EMBL" id="FPJE01000001">
    <property type="protein sequence ID" value="SFW12448.1"/>
    <property type="molecule type" value="Genomic_DNA"/>
</dbReference>
<dbReference type="STRING" id="1150368.SAMN02927921_00119"/>
<feature type="chain" id="PRO_5013108914" evidence="9">
    <location>
        <begin position="23"/>
        <end position="1023"/>
    </location>
</feature>
<dbReference type="OrthoDB" id="9768177at2"/>
<dbReference type="Pfam" id="PF07715">
    <property type="entry name" value="Plug"/>
    <property type="match status" value="1"/>
</dbReference>
<keyword evidence="2 8" id="KW-0813">Transport</keyword>
<dbReference type="SUPFAM" id="SSF56935">
    <property type="entry name" value="Porins"/>
    <property type="match status" value="1"/>
</dbReference>
<evidence type="ECO:0000313" key="12">
    <source>
        <dbReference type="Proteomes" id="UP000182248"/>
    </source>
</evidence>
<name>A0A1K1LNJ2_9FLAO</name>
<feature type="signal peptide" evidence="9">
    <location>
        <begin position="1"/>
        <end position="22"/>
    </location>
</feature>
<keyword evidence="12" id="KW-1185">Reference proteome</keyword>
<accession>A0A1K1LNJ2</accession>
<evidence type="ECO:0000256" key="5">
    <source>
        <dbReference type="ARBA" id="ARBA00022729"/>
    </source>
</evidence>
<dbReference type="GO" id="GO:0015344">
    <property type="term" value="F:siderophore uptake transmembrane transporter activity"/>
    <property type="evidence" value="ECO:0007669"/>
    <property type="project" value="TreeGrafter"/>
</dbReference>
<evidence type="ECO:0000313" key="11">
    <source>
        <dbReference type="EMBL" id="SFW12448.1"/>
    </source>
</evidence>
<protein>
    <submittedName>
        <fullName evidence="11">TonB-linked outer membrane protein, SusC/RagA family</fullName>
    </submittedName>
</protein>
<dbReference type="RefSeq" id="WP_072315360.1">
    <property type="nucleotide sequence ID" value="NZ_FPJE01000001.1"/>
</dbReference>
<proteinExistence type="inferred from homology"/>
<dbReference type="GO" id="GO:0009279">
    <property type="term" value="C:cell outer membrane"/>
    <property type="evidence" value="ECO:0007669"/>
    <property type="project" value="UniProtKB-SubCell"/>
</dbReference>
<evidence type="ECO:0000256" key="9">
    <source>
        <dbReference type="SAM" id="SignalP"/>
    </source>
</evidence>
<evidence type="ECO:0000256" key="7">
    <source>
        <dbReference type="ARBA" id="ARBA00023237"/>
    </source>
</evidence>
<dbReference type="InterPro" id="IPR037066">
    <property type="entry name" value="Plug_dom_sf"/>
</dbReference>
<evidence type="ECO:0000256" key="2">
    <source>
        <dbReference type="ARBA" id="ARBA00022448"/>
    </source>
</evidence>
<keyword evidence="4 8" id="KW-0812">Transmembrane</keyword>
<evidence type="ECO:0000256" key="6">
    <source>
        <dbReference type="ARBA" id="ARBA00023136"/>
    </source>
</evidence>
<dbReference type="Gene3D" id="2.40.170.20">
    <property type="entry name" value="TonB-dependent receptor, beta-barrel domain"/>
    <property type="match status" value="1"/>
</dbReference>
<reference evidence="11 12" key="1">
    <citation type="submission" date="2016-11" db="EMBL/GenBank/DDBJ databases">
        <authorList>
            <person name="Jaros S."/>
            <person name="Januszkiewicz K."/>
            <person name="Wedrychowicz H."/>
        </authorList>
    </citation>
    <scope>NUCLEOTIDE SEQUENCE [LARGE SCALE GENOMIC DNA]</scope>
    <source>
        <strain evidence="11 12">CGMCC 1.12145</strain>
    </source>
</reference>
<dbReference type="Proteomes" id="UP000182248">
    <property type="component" value="Unassembled WGS sequence"/>
</dbReference>
<evidence type="ECO:0000256" key="8">
    <source>
        <dbReference type="PROSITE-ProRule" id="PRU01360"/>
    </source>
</evidence>
<dbReference type="PANTHER" id="PTHR30069">
    <property type="entry name" value="TONB-DEPENDENT OUTER MEMBRANE RECEPTOR"/>
    <property type="match status" value="1"/>
</dbReference>
<keyword evidence="7 8" id="KW-0998">Cell outer membrane</keyword>
<organism evidence="11 12">
    <name type="scientific">Sinomicrobium oceani</name>
    <dbReference type="NCBI Taxonomy" id="1150368"/>
    <lineage>
        <taxon>Bacteria</taxon>
        <taxon>Pseudomonadati</taxon>
        <taxon>Bacteroidota</taxon>
        <taxon>Flavobacteriia</taxon>
        <taxon>Flavobacteriales</taxon>
        <taxon>Flavobacteriaceae</taxon>
        <taxon>Sinomicrobium</taxon>
    </lineage>
</organism>
<keyword evidence="5 9" id="KW-0732">Signal</keyword>
<comment type="subcellular location">
    <subcellularLocation>
        <location evidence="1 8">Cell outer membrane</location>
        <topology evidence="1 8">Multi-pass membrane protein</topology>
    </subcellularLocation>
</comment>
<dbReference type="SUPFAM" id="SSF49464">
    <property type="entry name" value="Carboxypeptidase regulatory domain-like"/>
    <property type="match status" value="1"/>
</dbReference>
<dbReference type="Gene3D" id="2.170.130.10">
    <property type="entry name" value="TonB-dependent receptor, plug domain"/>
    <property type="match status" value="1"/>
</dbReference>